<dbReference type="EC" id="2.1.1.57" evidence="2"/>
<evidence type="ECO:0000256" key="5">
    <source>
        <dbReference type="ARBA" id="ARBA00022844"/>
    </source>
</evidence>
<dbReference type="PROSITE" id="PS51612">
    <property type="entry name" value="SAM_MT_2O_PK"/>
    <property type="match status" value="1"/>
</dbReference>
<dbReference type="SUPFAM" id="SSF53335">
    <property type="entry name" value="S-adenosyl-L-methionine-dependent methyltransferases"/>
    <property type="match status" value="1"/>
</dbReference>
<dbReference type="GO" id="GO:0004483">
    <property type="term" value="F:methyltransferase cap1 activity"/>
    <property type="evidence" value="ECO:0007669"/>
    <property type="project" value="UniProtKB-EC"/>
</dbReference>
<dbReference type="EMBL" id="MN740610">
    <property type="protein sequence ID" value="QHU35711.1"/>
    <property type="molecule type" value="Genomic_DNA"/>
</dbReference>
<dbReference type="GO" id="GO:0044423">
    <property type="term" value="C:virion component"/>
    <property type="evidence" value="ECO:0007669"/>
    <property type="project" value="UniProtKB-KW"/>
</dbReference>
<dbReference type="InterPro" id="IPR029063">
    <property type="entry name" value="SAM-dependent_MTases_sf"/>
</dbReference>
<evidence type="ECO:0000256" key="2">
    <source>
        <dbReference type="ARBA" id="ARBA00011923"/>
    </source>
</evidence>
<dbReference type="InterPro" id="IPR000176">
    <property type="entry name" value="mRNA_MeTrfase-like"/>
</dbReference>
<dbReference type="CDD" id="cd20760">
    <property type="entry name" value="capping_2-OMTase_Mimiviridae"/>
    <property type="match status" value="1"/>
</dbReference>
<evidence type="ECO:0000256" key="7">
    <source>
        <dbReference type="ARBA" id="ARBA00034661"/>
    </source>
</evidence>
<evidence type="ECO:0000256" key="8">
    <source>
        <dbReference type="ARBA" id="ARBA00046511"/>
    </source>
</evidence>
<keyword evidence="4" id="KW-0251">Elongation factor</keyword>
<protein>
    <recommendedName>
        <fullName evidence="3">Cap-specific mRNA (nucleoside-2'-O-)-methyltransferase</fullName>
        <ecNumber evidence="2">2.1.1.57</ecNumber>
    </recommendedName>
</protein>
<evidence type="ECO:0000256" key="1">
    <source>
        <dbReference type="ARBA" id="ARBA00004328"/>
    </source>
</evidence>
<evidence type="ECO:0000256" key="4">
    <source>
        <dbReference type="ARBA" id="ARBA00022768"/>
    </source>
</evidence>
<keyword evidence="6" id="KW-0648">Protein biosynthesis</keyword>
<accession>A0A6C0M140</accession>
<dbReference type="GO" id="GO:0003746">
    <property type="term" value="F:translation elongation factor activity"/>
    <property type="evidence" value="ECO:0007669"/>
    <property type="project" value="UniProtKB-KW"/>
</dbReference>
<evidence type="ECO:0000256" key="6">
    <source>
        <dbReference type="ARBA" id="ARBA00022917"/>
    </source>
</evidence>
<evidence type="ECO:0000256" key="3">
    <source>
        <dbReference type="ARBA" id="ARBA00015701"/>
    </source>
</evidence>
<comment type="subunit">
    <text evidence="8">Interacts with poly(A) polymerase catalytic subunit OPG063. Interacts with OPG109 and OPG123; these interactions might help linking transcription to capping and polyadenylation.</text>
</comment>
<keyword evidence="5" id="KW-0946">Virion</keyword>
<comment type="subcellular location">
    <subcellularLocation>
        <location evidence="1">Virion</location>
    </subcellularLocation>
</comment>
<organism evidence="9">
    <name type="scientific">viral metagenome</name>
    <dbReference type="NCBI Taxonomy" id="1070528"/>
    <lineage>
        <taxon>unclassified sequences</taxon>
        <taxon>metagenomes</taxon>
        <taxon>organismal metagenomes</taxon>
    </lineage>
</organism>
<dbReference type="Gene3D" id="3.40.50.150">
    <property type="entry name" value="Vaccinia Virus protein VP39"/>
    <property type="match status" value="1"/>
</dbReference>
<dbReference type="Pfam" id="PF01358">
    <property type="entry name" value="PARP_regulatory"/>
    <property type="match status" value="2"/>
</dbReference>
<sequence length="464" mass="54672">MAKDIDTTIGFWLNNVPYVYTQGNDERTTYRHYITPKGNRVINDPTGICSWIGNYFMFISLYDAYDEYAGREVRVNGTPYDDPVWMRYFSPYMYTDLILYDGTVRDDLTTKLMLPRHDSPARSVFELVLHTFGKRRDTVERDHTKPPEAHGLLPYVEDILNNEFPTAKYDPRLQTNNIHWGQMKLILTEIEFLTAKARNDPTVVLYIGGAPGNHIPYLSMMFPNVLFILYDPLPFSIQETDRIIIHQELFTDDTVERMRNIECLLISDIRTPRQTRDECLASHPEYGRDMRRVNKEIDRKFEQDIVSDMELQKRLVTMIRPVSAMFKFRLAFPPKKTQTYLASSTILIQPFAKPTSTEQRMWIDRPPGDYSLTEYDLSVVEERFFYFNTRYRPATFYDIDEHFGYNYDTLRMANILKRYVIEVGLQSSVLPLMEEMDTLVFSLVYGIENVINRRDNKHQITKLL</sequence>
<dbReference type="AlphaFoldDB" id="A0A6C0M140"/>
<proteinExistence type="predicted"/>
<dbReference type="InterPro" id="IPR025804">
    <property type="entry name" value="Pox/kineto_cap_MeTfrase"/>
</dbReference>
<comment type="function">
    <text evidence="7">Displays methyltransferase, positive regulation of the poly(A) polymerase and transcription elongation activities. Involved in the modification of both mRNA ends and in intermediate and late gene positive transcription elongation. At the mRNAs 5' end, methylates the ribose 2' OH group of the first transcribed nucleotide, thereby producing a 2'-O-methylpurine cap. At the 3' end, functions as a processivity factor which stimulates the activity of the viral poly(A) polymerase OPG063 that creates mRNA's poly(A) tail. In the presence of OPG102, OPG063 does not dissociate from the RNA allowing tail elongation to around 250 adenylates.</text>
</comment>
<name>A0A6C0M140_9ZZZZ</name>
<dbReference type="GO" id="GO:0006370">
    <property type="term" value="P:7-methylguanosine mRNA capping"/>
    <property type="evidence" value="ECO:0007669"/>
    <property type="project" value="InterPro"/>
</dbReference>
<evidence type="ECO:0000313" key="9">
    <source>
        <dbReference type="EMBL" id="QHU35711.1"/>
    </source>
</evidence>
<reference evidence="9" key="1">
    <citation type="journal article" date="2020" name="Nature">
        <title>Giant virus diversity and host interactions through global metagenomics.</title>
        <authorList>
            <person name="Schulz F."/>
            <person name="Roux S."/>
            <person name="Paez-Espino D."/>
            <person name="Jungbluth S."/>
            <person name="Walsh D.A."/>
            <person name="Denef V.J."/>
            <person name="McMahon K.D."/>
            <person name="Konstantinidis K.T."/>
            <person name="Eloe-Fadrosh E.A."/>
            <person name="Kyrpides N.C."/>
            <person name="Woyke T."/>
        </authorList>
    </citation>
    <scope>NUCLEOTIDE SEQUENCE</scope>
    <source>
        <strain evidence="9">GVMAG-S-1029409-49</strain>
    </source>
</reference>